<dbReference type="EMBL" id="SIJB01000001">
    <property type="protein sequence ID" value="NBI27349.1"/>
    <property type="molecule type" value="Genomic_DNA"/>
</dbReference>
<dbReference type="Pfam" id="PF17782">
    <property type="entry name" value="WHD_DprA"/>
    <property type="match status" value="1"/>
</dbReference>
<dbReference type="OrthoDB" id="9785707at2"/>
<comment type="similarity">
    <text evidence="1">Belongs to the DprA/Smf family.</text>
</comment>
<protein>
    <submittedName>
        <fullName evidence="4">DNA-protecting protein DprA</fullName>
    </submittedName>
</protein>
<feature type="domain" description="Smf/DprA SLOG" evidence="2">
    <location>
        <begin position="86"/>
        <end position="294"/>
    </location>
</feature>
<gene>
    <name evidence="4" type="primary">dprA</name>
    <name evidence="4" type="ORF">ERL59_00005</name>
</gene>
<comment type="caution">
    <text evidence="4">The sequence shown here is derived from an EMBL/GenBank/DDBJ whole genome shotgun (WGS) entry which is preliminary data.</text>
</comment>
<dbReference type="RefSeq" id="WP_160643211.1">
    <property type="nucleotide sequence ID" value="NZ_SIJB01000001.1"/>
</dbReference>
<dbReference type="InterPro" id="IPR041614">
    <property type="entry name" value="DprA_WH"/>
</dbReference>
<dbReference type="Pfam" id="PF02481">
    <property type="entry name" value="DNA_processg_A"/>
    <property type="match status" value="1"/>
</dbReference>
<organism evidence="4 5">
    <name type="scientific">Chengkuizengella marina</name>
    <dbReference type="NCBI Taxonomy" id="2507566"/>
    <lineage>
        <taxon>Bacteria</taxon>
        <taxon>Bacillati</taxon>
        <taxon>Bacillota</taxon>
        <taxon>Bacilli</taxon>
        <taxon>Bacillales</taxon>
        <taxon>Paenibacillaceae</taxon>
        <taxon>Chengkuizengella</taxon>
    </lineage>
</organism>
<sequence length="371" mass="41341">MESRNILFGLHELNGIGWKTIQLIFQSIKHNENLEIGLEKLISNDENTLIKKYNLPQNKAQIITKNLNLNFIQCRLEIYKNENISFLTIFDDDYPKILKETPSPPWVIYYKGNLNILDNNKLAIVGTRYPTVYGKMITEKLAKQLSNLGFCIVSGLARGIDSISHKAALEHSGSTIAVLGSGIDVVYPSENKHLYESVANKGLIISEFPLGTKPHPGLFPQRNRIIAGLSLGTIVIEAAEKSGSLITADQALEMSRDIFAIPGPITSPKSQGTLSLIKQGAKMVTSLEDIVEEYEHMMKISYNEEALTTSKSLSKEEQKIVKFITSEPITFEQILHKSNFTFGHLHSVLLSLLMKNVIIQLPGSKFVTKSS</sequence>
<dbReference type="AlphaFoldDB" id="A0A6N9PUZ8"/>
<evidence type="ECO:0000313" key="5">
    <source>
        <dbReference type="Proteomes" id="UP000448943"/>
    </source>
</evidence>
<dbReference type="SUPFAM" id="SSF102405">
    <property type="entry name" value="MCP/YpsA-like"/>
    <property type="match status" value="1"/>
</dbReference>
<dbReference type="Gene3D" id="3.40.50.450">
    <property type="match status" value="1"/>
</dbReference>
<accession>A0A6N9PUZ8</accession>
<dbReference type="PANTHER" id="PTHR43022">
    <property type="entry name" value="PROTEIN SMF"/>
    <property type="match status" value="1"/>
</dbReference>
<dbReference type="InterPro" id="IPR003488">
    <property type="entry name" value="DprA"/>
</dbReference>
<dbReference type="Proteomes" id="UP000448943">
    <property type="component" value="Unassembled WGS sequence"/>
</dbReference>
<dbReference type="InterPro" id="IPR036388">
    <property type="entry name" value="WH-like_DNA-bd_sf"/>
</dbReference>
<dbReference type="Gene3D" id="1.10.10.10">
    <property type="entry name" value="Winged helix-like DNA-binding domain superfamily/Winged helix DNA-binding domain"/>
    <property type="match status" value="1"/>
</dbReference>
<dbReference type="InterPro" id="IPR057666">
    <property type="entry name" value="DrpA_SLOG"/>
</dbReference>
<evidence type="ECO:0000259" key="3">
    <source>
        <dbReference type="Pfam" id="PF17782"/>
    </source>
</evidence>
<dbReference type="PANTHER" id="PTHR43022:SF1">
    <property type="entry name" value="PROTEIN SMF"/>
    <property type="match status" value="1"/>
</dbReference>
<evidence type="ECO:0000313" key="4">
    <source>
        <dbReference type="EMBL" id="NBI27349.1"/>
    </source>
</evidence>
<proteinExistence type="inferred from homology"/>
<feature type="domain" description="DprA winged helix" evidence="3">
    <location>
        <begin position="308"/>
        <end position="363"/>
    </location>
</feature>
<keyword evidence="5" id="KW-1185">Reference proteome</keyword>
<evidence type="ECO:0000259" key="2">
    <source>
        <dbReference type="Pfam" id="PF02481"/>
    </source>
</evidence>
<reference evidence="4 5" key="1">
    <citation type="submission" date="2019-01" db="EMBL/GenBank/DDBJ databases">
        <title>Chengkuizengella sp. nov., isolated from deep-sea sediment of East Pacific Ocean.</title>
        <authorList>
            <person name="Yang J."/>
            <person name="Lai Q."/>
            <person name="Shao Z."/>
        </authorList>
    </citation>
    <scope>NUCLEOTIDE SEQUENCE [LARGE SCALE GENOMIC DNA]</scope>
    <source>
        <strain evidence="4 5">YPA3-1-1</strain>
    </source>
</reference>
<dbReference type="NCBIfam" id="TIGR00732">
    <property type="entry name" value="dprA"/>
    <property type="match status" value="1"/>
</dbReference>
<name>A0A6N9PUZ8_9BACL</name>
<evidence type="ECO:0000256" key="1">
    <source>
        <dbReference type="ARBA" id="ARBA00006525"/>
    </source>
</evidence>
<dbReference type="GO" id="GO:0009294">
    <property type="term" value="P:DNA-mediated transformation"/>
    <property type="evidence" value="ECO:0007669"/>
    <property type="project" value="InterPro"/>
</dbReference>